<dbReference type="InterPro" id="IPR045501">
    <property type="entry name" value="DUF6490"/>
</dbReference>
<feature type="transmembrane region" description="Helical" evidence="1">
    <location>
        <begin position="135"/>
        <end position="154"/>
    </location>
</feature>
<comment type="caution">
    <text evidence="2">The sequence shown here is derived from an EMBL/GenBank/DDBJ whole genome shotgun (WGS) entry which is preliminary data.</text>
</comment>
<name>A0A8T0VZR4_PANVG</name>
<dbReference type="Proteomes" id="UP000823388">
    <property type="component" value="Chromosome 2K"/>
</dbReference>
<evidence type="ECO:0000313" key="3">
    <source>
        <dbReference type="Proteomes" id="UP000823388"/>
    </source>
</evidence>
<gene>
    <name evidence="2" type="ORF">PVAP13_2KG119200</name>
</gene>
<keyword evidence="1" id="KW-0472">Membrane</keyword>
<keyword evidence="3" id="KW-1185">Reference proteome</keyword>
<keyword evidence="1" id="KW-1133">Transmembrane helix</keyword>
<proteinExistence type="predicted"/>
<keyword evidence="1" id="KW-0812">Transmembrane</keyword>
<dbReference type="PANTHER" id="PTHR46610:SF7">
    <property type="entry name" value="OS02G0216300 PROTEIN"/>
    <property type="match status" value="1"/>
</dbReference>
<evidence type="ECO:0000256" key="1">
    <source>
        <dbReference type="SAM" id="Phobius"/>
    </source>
</evidence>
<evidence type="ECO:0000313" key="2">
    <source>
        <dbReference type="EMBL" id="KAG2641622.1"/>
    </source>
</evidence>
<organism evidence="2 3">
    <name type="scientific">Panicum virgatum</name>
    <name type="common">Blackwell switchgrass</name>
    <dbReference type="NCBI Taxonomy" id="38727"/>
    <lineage>
        <taxon>Eukaryota</taxon>
        <taxon>Viridiplantae</taxon>
        <taxon>Streptophyta</taxon>
        <taxon>Embryophyta</taxon>
        <taxon>Tracheophyta</taxon>
        <taxon>Spermatophyta</taxon>
        <taxon>Magnoliopsida</taxon>
        <taxon>Liliopsida</taxon>
        <taxon>Poales</taxon>
        <taxon>Poaceae</taxon>
        <taxon>PACMAD clade</taxon>
        <taxon>Panicoideae</taxon>
        <taxon>Panicodae</taxon>
        <taxon>Paniceae</taxon>
        <taxon>Panicinae</taxon>
        <taxon>Panicum</taxon>
        <taxon>Panicum sect. Hiantes</taxon>
    </lineage>
</organism>
<sequence>MGSYTRSMASNVATHILNSLLTIIQDIYDVRAHISPNFMDSEHKLCMDGALLEQPMNQCAPKNHDNRWPSLLTMTGFAFLTFNSVMALYRSNGDMGAICFVVFSYVDLVVLFYLLRQFEMTPLLSPRREHIKMAVWLTTTMLTVAFSYKVAKIMPFPVQVLVWAMASITVLGGFYAFFLHREGTKA</sequence>
<feature type="transmembrane region" description="Helical" evidence="1">
    <location>
        <begin position="160"/>
        <end position="179"/>
    </location>
</feature>
<feature type="transmembrane region" description="Helical" evidence="1">
    <location>
        <begin position="95"/>
        <end position="115"/>
    </location>
</feature>
<reference evidence="2" key="1">
    <citation type="submission" date="2020-05" db="EMBL/GenBank/DDBJ databases">
        <title>WGS assembly of Panicum virgatum.</title>
        <authorList>
            <person name="Lovell J.T."/>
            <person name="Jenkins J."/>
            <person name="Shu S."/>
            <person name="Juenger T.E."/>
            <person name="Schmutz J."/>
        </authorList>
    </citation>
    <scope>NUCLEOTIDE SEQUENCE</scope>
    <source>
        <strain evidence="2">AP13</strain>
    </source>
</reference>
<dbReference type="PANTHER" id="PTHR46610">
    <property type="entry name" value="OS05G0181300 PROTEIN"/>
    <property type="match status" value="1"/>
</dbReference>
<protein>
    <submittedName>
        <fullName evidence="2">Uncharacterized protein</fullName>
    </submittedName>
</protein>
<dbReference type="Pfam" id="PF20100">
    <property type="entry name" value="DUF6490"/>
    <property type="match status" value="1"/>
</dbReference>
<dbReference type="AlphaFoldDB" id="A0A8T0VZR4"/>
<feature type="transmembrane region" description="Helical" evidence="1">
    <location>
        <begin position="71"/>
        <end position="89"/>
    </location>
</feature>
<dbReference type="EMBL" id="CM029039">
    <property type="protein sequence ID" value="KAG2641622.1"/>
    <property type="molecule type" value="Genomic_DNA"/>
</dbReference>
<accession>A0A8T0VZR4</accession>